<protein>
    <submittedName>
        <fullName evidence="1">Uncharacterized protein</fullName>
    </submittedName>
</protein>
<dbReference type="AlphaFoldDB" id="W2CNG6"/>
<dbReference type="EMBL" id="AYYE01000892">
    <property type="protein sequence ID" value="ETK08774.1"/>
    <property type="molecule type" value="Genomic_DNA"/>
</dbReference>
<gene>
    <name evidence="1" type="ORF">T230_06185</name>
</gene>
<sequence>MVYAFGVAVVDYLMGTETADEVARGLLLKK</sequence>
<organism evidence="1 2">
    <name type="scientific">Tannerella sp. oral taxon BU063 isolate Cell 1/3</name>
    <dbReference type="NCBI Taxonomy" id="1411022"/>
    <lineage>
        <taxon>Bacteria</taxon>
        <taxon>Pseudomonadati</taxon>
        <taxon>Bacteroidota</taxon>
        <taxon>Bacteroidia</taxon>
        <taxon>Bacteroidales</taxon>
        <taxon>Tannerellaceae</taxon>
        <taxon>Tannerella</taxon>
    </lineage>
</organism>
<dbReference type="Proteomes" id="UP000034982">
    <property type="component" value="Unassembled WGS sequence"/>
</dbReference>
<accession>W2CNG6</accession>
<comment type="caution">
    <text evidence="1">The sequence shown here is derived from an EMBL/GenBank/DDBJ whole genome shotgun (WGS) entry which is preliminary data.</text>
</comment>
<proteinExistence type="predicted"/>
<evidence type="ECO:0000313" key="2">
    <source>
        <dbReference type="Proteomes" id="UP000034982"/>
    </source>
</evidence>
<name>W2CNG6_9BACT</name>
<reference evidence="1 2" key="1">
    <citation type="submission" date="2013-11" db="EMBL/GenBank/DDBJ databases">
        <title>Single cell genomics of uncultured Tannerella BU063 (oral taxon 286).</title>
        <authorList>
            <person name="Beall C.J."/>
            <person name="Campbell A.G."/>
            <person name="Griffen A.L."/>
            <person name="Podar M."/>
            <person name="Leys E.J."/>
        </authorList>
    </citation>
    <scope>NUCLEOTIDE SEQUENCE [LARGE SCALE GENOMIC DNA]</scope>
    <source>
        <strain evidence="1">Cell 1/3</strain>
    </source>
</reference>
<evidence type="ECO:0000313" key="1">
    <source>
        <dbReference type="EMBL" id="ETK08774.1"/>
    </source>
</evidence>